<keyword evidence="1" id="KW-0042">Antenna complex</keyword>
<evidence type="ECO:0000256" key="3">
    <source>
        <dbReference type="SAM" id="MobiDB-lite"/>
    </source>
</evidence>
<organism evidence="6 7">
    <name type="scientific">Trichocoleus desertorum GB2-A4</name>
    <dbReference type="NCBI Taxonomy" id="2933944"/>
    <lineage>
        <taxon>Bacteria</taxon>
        <taxon>Bacillati</taxon>
        <taxon>Cyanobacteriota</taxon>
        <taxon>Cyanophyceae</taxon>
        <taxon>Leptolyngbyales</taxon>
        <taxon>Trichocoleusaceae</taxon>
        <taxon>Trichocoleus</taxon>
    </lineage>
</organism>
<feature type="compositionally biased region" description="Low complexity" evidence="3">
    <location>
        <begin position="56"/>
        <end position="80"/>
    </location>
</feature>
<evidence type="ECO:0000259" key="5">
    <source>
        <dbReference type="Pfam" id="PF01471"/>
    </source>
</evidence>
<dbReference type="SUPFAM" id="SSF47090">
    <property type="entry name" value="PGBD-like"/>
    <property type="match status" value="1"/>
</dbReference>
<reference evidence="6 7" key="1">
    <citation type="submission" date="2022-04" db="EMBL/GenBank/DDBJ databases">
        <title>Positive selection, recombination, and allopatry shape intraspecific diversity of widespread and dominant cyanobacteria.</title>
        <authorList>
            <person name="Wei J."/>
            <person name="Shu W."/>
            <person name="Hu C."/>
        </authorList>
    </citation>
    <scope>NUCLEOTIDE SEQUENCE [LARGE SCALE GENOMIC DNA]</scope>
    <source>
        <strain evidence="6 7">GB2-A4</strain>
    </source>
</reference>
<keyword evidence="4" id="KW-0472">Membrane</keyword>
<dbReference type="InterPro" id="IPR011989">
    <property type="entry name" value="ARM-like"/>
</dbReference>
<gene>
    <name evidence="6" type="ORF">NC998_22380</name>
</gene>
<feature type="region of interest" description="Disordered" evidence="3">
    <location>
        <begin position="203"/>
        <end position="239"/>
    </location>
</feature>
<evidence type="ECO:0000256" key="4">
    <source>
        <dbReference type="SAM" id="Phobius"/>
    </source>
</evidence>
<protein>
    <submittedName>
        <fullName evidence="6">HEAT repeat domain-containing protein</fullName>
    </submittedName>
</protein>
<dbReference type="PANTHER" id="PTHR12697:SF5">
    <property type="entry name" value="DEOXYHYPUSINE HYDROXYLASE"/>
    <property type="match status" value="1"/>
</dbReference>
<proteinExistence type="predicted"/>
<dbReference type="RefSeq" id="WP_190433007.1">
    <property type="nucleotide sequence ID" value="NZ_JAMPKM010000017.1"/>
</dbReference>
<dbReference type="InterPro" id="IPR016024">
    <property type="entry name" value="ARM-type_fold"/>
</dbReference>
<dbReference type="InterPro" id="IPR002477">
    <property type="entry name" value="Peptidoglycan-bd-like"/>
</dbReference>
<feature type="domain" description="Peptidoglycan binding-like" evidence="5">
    <location>
        <begin position="86"/>
        <end position="142"/>
    </location>
</feature>
<comment type="caution">
    <text evidence="6">The sequence shown here is derived from an EMBL/GenBank/DDBJ whole genome shotgun (WGS) entry which is preliminary data.</text>
</comment>
<keyword evidence="4" id="KW-0812">Transmembrane</keyword>
<dbReference type="Gene3D" id="1.10.101.10">
    <property type="entry name" value="PGBD-like superfamily/PGBD"/>
    <property type="match status" value="1"/>
</dbReference>
<feature type="transmembrane region" description="Helical" evidence="4">
    <location>
        <begin position="172"/>
        <end position="194"/>
    </location>
</feature>
<dbReference type="Gene3D" id="1.25.10.10">
    <property type="entry name" value="Leucine-rich Repeat Variant"/>
    <property type="match status" value="1"/>
</dbReference>
<accession>A0ABV0JDI8</accession>
<dbReference type="Proteomes" id="UP001464891">
    <property type="component" value="Unassembled WGS sequence"/>
</dbReference>
<sequence>MTLYRSTLLLLTCVTFLGVISEPARSYAGVRSRASAPEAPSPLLLASSLNLAQSPPIEGASASASTTASSSPSSITPGTTLQPGAQGAAVKELQTTLKLLGYFDGAADGTYSQSTETAVLNFQKAIGLSPDGVAGPSTLSRLQELQSAKTEAPKPTPTPAQEAKSAGPQRSWLGWLVGVIAIAAIGTGILYLLLRASGQSKQPKTLAGRESSPPSLSGADANPVEPSVSSPHTPVVEVSSNGHSVPAIAVDGKQSEASSETSNSESLPVRETTRLAKINIVEELVKDLRSPDPAKRRKAIWELGQRGDTQAVQPLVDLMIDSDSKQRSLILASLSEIGVRTLKPMNRALAISLQDENPEVRKNAIRDITRIYDLVGQISQLLRHATEDPDAEVQETARWALNQVNRIKTIANVENVPALKNSVSPPESLPESPSDP</sequence>
<feature type="region of interest" description="Disordered" evidence="3">
    <location>
        <begin position="56"/>
        <end position="87"/>
    </location>
</feature>
<feature type="region of interest" description="Disordered" evidence="3">
    <location>
        <begin position="145"/>
        <end position="167"/>
    </location>
</feature>
<keyword evidence="2" id="KW-0605">Phycobilisome</keyword>
<evidence type="ECO:0000313" key="7">
    <source>
        <dbReference type="Proteomes" id="UP001464891"/>
    </source>
</evidence>
<dbReference type="SUPFAM" id="SSF48371">
    <property type="entry name" value="ARM repeat"/>
    <property type="match status" value="1"/>
</dbReference>
<name>A0ABV0JDI8_9CYAN</name>
<dbReference type="EMBL" id="JAMPKM010000017">
    <property type="protein sequence ID" value="MEP0819853.1"/>
    <property type="molecule type" value="Genomic_DNA"/>
</dbReference>
<dbReference type="Pfam" id="PF01471">
    <property type="entry name" value="PG_binding_1"/>
    <property type="match status" value="1"/>
</dbReference>
<dbReference type="Pfam" id="PF13646">
    <property type="entry name" value="HEAT_2"/>
    <property type="match status" value="2"/>
</dbReference>
<keyword evidence="4" id="KW-1133">Transmembrane helix</keyword>
<keyword evidence="7" id="KW-1185">Reference proteome</keyword>
<evidence type="ECO:0000256" key="1">
    <source>
        <dbReference type="ARBA" id="ARBA00022549"/>
    </source>
</evidence>
<dbReference type="InterPro" id="IPR036366">
    <property type="entry name" value="PGBDSf"/>
</dbReference>
<dbReference type="PANTHER" id="PTHR12697">
    <property type="entry name" value="PBS LYASE HEAT-LIKE PROTEIN"/>
    <property type="match status" value="1"/>
</dbReference>
<feature type="compositionally biased region" description="Polar residues" evidence="3">
    <location>
        <begin position="227"/>
        <end position="239"/>
    </location>
</feature>
<evidence type="ECO:0000256" key="2">
    <source>
        <dbReference type="ARBA" id="ARBA00022738"/>
    </source>
</evidence>
<dbReference type="InterPro" id="IPR036365">
    <property type="entry name" value="PGBD-like_sf"/>
</dbReference>
<evidence type="ECO:0000313" key="6">
    <source>
        <dbReference type="EMBL" id="MEP0819853.1"/>
    </source>
</evidence>